<comment type="subcellular location">
    <subcellularLocation>
        <location evidence="9">Cytoplasm</location>
    </subcellularLocation>
</comment>
<dbReference type="Proteomes" id="UP000831304">
    <property type="component" value="Chromosome"/>
</dbReference>
<dbReference type="InterPro" id="IPR002300">
    <property type="entry name" value="aa-tRNA-synth_Ia"/>
</dbReference>
<dbReference type="SUPFAM" id="SSF47323">
    <property type="entry name" value="Anticodon-binding domain of a subclass of class I aminoacyl-tRNA synthetases"/>
    <property type="match status" value="1"/>
</dbReference>
<evidence type="ECO:0000256" key="4">
    <source>
        <dbReference type="ARBA" id="ARBA00022741"/>
    </source>
</evidence>
<proteinExistence type="inferred from homology"/>
<keyword evidence="16" id="KW-1185">Reference proteome</keyword>
<keyword evidence="7 9" id="KW-0030">Aminoacyl-tRNA synthetase</keyword>
<evidence type="ECO:0000256" key="9">
    <source>
        <dbReference type="HAMAP-Rule" id="MF_00049"/>
    </source>
</evidence>
<evidence type="ECO:0000313" key="15">
    <source>
        <dbReference type="EMBL" id="UOE25632.1"/>
    </source>
</evidence>
<feature type="domain" description="Leucyl-tRNA synthetase editing" evidence="14">
    <location>
        <begin position="234"/>
        <end position="443"/>
    </location>
</feature>
<dbReference type="Pfam" id="PF09334">
    <property type="entry name" value="tRNA-synt_1g"/>
    <property type="match status" value="1"/>
</dbReference>
<dbReference type="CDD" id="cd00812">
    <property type="entry name" value="LeuRS_core"/>
    <property type="match status" value="1"/>
</dbReference>
<dbReference type="NCBIfam" id="TIGR00396">
    <property type="entry name" value="leuS_bact"/>
    <property type="match status" value="1"/>
</dbReference>
<reference evidence="15 16" key="1">
    <citation type="submission" date="2022-03" db="EMBL/GenBank/DDBJ databases">
        <title>Agromyces sp. isolated from the gut of P. brevitarsis seulensis larvae.</title>
        <authorList>
            <person name="Won M."/>
            <person name="Kwon S.-W."/>
        </authorList>
    </citation>
    <scope>NUCLEOTIDE SEQUENCE [LARGE SCALE GENOMIC DNA]</scope>
    <source>
        <strain evidence="15 16">KACC 16215</strain>
    </source>
</reference>
<keyword evidence="2 9" id="KW-0963">Cytoplasm</keyword>
<dbReference type="Pfam" id="PF13603">
    <property type="entry name" value="tRNA-synt_1_2"/>
    <property type="match status" value="1"/>
</dbReference>
<feature type="domain" description="Aminoacyl-tRNA synthetase class Ia" evidence="11">
    <location>
        <begin position="459"/>
        <end position="660"/>
    </location>
</feature>
<dbReference type="PRINTS" id="PR00985">
    <property type="entry name" value="TRNASYNTHLEU"/>
</dbReference>
<keyword evidence="4 9" id="KW-0547">Nucleotide-binding</keyword>
<dbReference type="HAMAP" id="MF_00049_B">
    <property type="entry name" value="Leu_tRNA_synth_B"/>
    <property type="match status" value="1"/>
</dbReference>
<evidence type="ECO:0000256" key="6">
    <source>
        <dbReference type="ARBA" id="ARBA00022917"/>
    </source>
</evidence>
<feature type="domain" description="Methionyl/Leucyl tRNA synthetase" evidence="13">
    <location>
        <begin position="52"/>
        <end position="193"/>
    </location>
</feature>
<keyword evidence="3 9" id="KW-0436">Ligase</keyword>
<dbReference type="Pfam" id="PF00133">
    <property type="entry name" value="tRNA-synt_1"/>
    <property type="match status" value="1"/>
</dbReference>
<dbReference type="InterPro" id="IPR014729">
    <property type="entry name" value="Rossmann-like_a/b/a_fold"/>
</dbReference>
<dbReference type="InterPro" id="IPR013155">
    <property type="entry name" value="M/V/L/I-tRNA-synth_anticd-bd"/>
</dbReference>
<feature type="domain" description="Methionyl/Valyl/Leucyl/Isoleucyl-tRNA synthetase anticodon-binding" evidence="12">
    <location>
        <begin position="695"/>
        <end position="817"/>
    </location>
</feature>
<protein>
    <recommendedName>
        <fullName evidence="9">Leucine--tRNA ligase</fullName>
        <ecNumber evidence="9">6.1.1.4</ecNumber>
    </recommendedName>
    <alternativeName>
        <fullName evidence="9">Leucyl-tRNA synthetase</fullName>
        <shortName evidence="9">LeuRS</shortName>
    </alternativeName>
</protein>
<evidence type="ECO:0000256" key="5">
    <source>
        <dbReference type="ARBA" id="ARBA00022840"/>
    </source>
</evidence>
<keyword evidence="5 9" id="KW-0067">ATP-binding</keyword>
<dbReference type="SUPFAM" id="SSF50677">
    <property type="entry name" value="ValRS/IleRS/LeuRS editing domain"/>
    <property type="match status" value="1"/>
</dbReference>
<dbReference type="EMBL" id="CP094533">
    <property type="protein sequence ID" value="UOE25632.1"/>
    <property type="molecule type" value="Genomic_DNA"/>
</dbReference>
<evidence type="ECO:0000256" key="10">
    <source>
        <dbReference type="RuleBase" id="RU363035"/>
    </source>
</evidence>
<dbReference type="SUPFAM" id="SSF52374">
    <property type="entry name" value="Nucleotidylyl transferase"/>
    <property type="match status" value="1"/>
</dbReference>
<evidence type="ECO:0000256" key="8">
    <source>
        <dbReference type="ARBA" id="ARBA00047469"/>
    </source>
</evidence>
<dbReference type="EC" id="6.1.1.4" evidence="9"/>
<comment type="catalytic activity">
    <reaction evidence="8 9">
        <text>tRNA(Leu) + L-leucine + ATP = L-leucyl-tRNA(Leu) + AMP + diphosphate</text>
        <dbReference type="Rhea" id="RHEA:11688"/>
        <dbReference type="Rhea" id="RHEA-COMP:9613"/>
        <dbReference type="Rhea" id="RHEA-COMP:9622"/>
        <dbReference type="ChEBI" id="CHEBI:30616"/>
        <dbReference type="ChEBI" id="CHEBI:33019"/>
        <dbReference type="ChEBI" id="CHEBI:57427"/>
        <dbReference type="ChEBI" id="CHEBI:78442"/>
        <dbReference type="ChEBI" id="CHEBI:78494"/>
        <dbReference type="ChEBI" id="CHEBI:456215"/>
        <dbReference type="EC" id="6.1.1.4"/>
    </reaction>
</comment>
<dbReference type="Gene3D" id="3.40.50.620">
    <property type="entry name" value="HUPs"/>
    <property type="match status" value="2"/>
</dbReference>
<evidence type="ECO:0000256" key="2">
    <source>
        <dbReference type="ARBA" id="ARBA00022490"/>
    </source>
</evidence>
<feature type="binding site" evidence="9">
    <location>
        <position position="625"/>
    </location>
    <ligand>
        <name>ATP</name>
        <dbReference type="ChEBI" id="CHEBI:30616"/>
    </ligand>
</feature>
<dbReference type="InterPro" id="IPR009080">
    <property type="entry name" value="tRNAsynth_Ia_anticodon-bd"/>
</dbReference>
<evidence type="ECO:0000256" key="7">
    <source>
        <dbReference type="ARBA" id="ARBA00023146"/>
    </source>
</evidence>
<dbReference type="PROSITE" id="PS00178">
    <property type="entry name" value="AA_TRNA_LIGASE_I"/>
    <property type="match status" value="1"/>
</dbReference>
<dbReference type="PANTHER" id="PTHR43740">
    <property type="entry name" value="LEUCYL-TRNA SYNTHETASE"/>
    <property type="match status" value="1"/>
</dbReference>
<dbReference type="InterPro" id="IPR025709">
    <property type="entry name" value="Leu_tRNA-synth_edit"/>
</dbReference>
<dbReference type="InterPro" id="IPR001412">
    <property type="entry name" value="aa-tRNA-synth_I_CS"/>
</dbReference>
<dbReference type="InterPro" id="IPR002302">
    <property type="entry name" value="Leu-tRNA-ligase"/>
</dbReference>
<dbReference type="PANTHER" id="PTHR43740:SF2">
    <property type="entry name" value="LEUCINE--TRNA LIGASE, MITOCHONDRIAL"/>
    <property type="match status" value="1"/>
</dbReference>
<dbReference type="RefSeq" id="WP_243568501.1">
    <property type="nucleotide sequence ID" value="NZ_BAAARD010000007.1"/>
</dbReference>
<dbReference type="Pfam" id="PF08264">
    <property type="entry name" value="Anticodon_1"/>
    <property type="match status" value="1"/>
</dbReference>
<dbReference type="Gene3D" id="3.10.20.590">
    <property type="match status" value="1"/>
</dbReference>
<evidence type="ECO:0000259" key="13">
    <source>
        <dbReference type="Pfam" id="PF09334"/>
    </source>
</evidence>
<keyword evidence="6 9" id="KW-0648">Protein biosynthesis</keyword>
<dbReference type="InterPro" id="IPR015413">
    <property type="entry name" value="Methionyl/Leucyl_tRNA_Synth"/>
</dbReference>
<evidence type="ECO:0000313" key="16">
    <source>
        <dbReference type="Proteomes" id="UP000831304"/>
    </source>
</evidence>
<evidence type="ECO:0000256" key="3">
    <source>
        <dbReference type="ARBA" id="ARBA00022598"/>
    </source>
</evidence>
<sequence>MVNEQESVPRPDADAYDFAAIQEKWLPVWEELELFRAGREGDTRPRKYVLDMFPYPSGDLHMGHAEAFGFGDISARYWRHQGFDVLHPIGWDSFGLPAENAAIKRGADPREWTYSNIAQQKRSFRQYAPSFDWSRELHTSDPEYYKWNQWLFLKLYEQGIAYRKAGQVNWCPNDQTVLANEQVVDGHCERCGAVVTKKALTQWYFRVTDYADRLLDDLNQLEGTWPSKVVSMQRNWIGRSSGADVEFEIEGRDERVTVFTTRPDTLYGATFMVVAVDSPLAAELAAGASTEVQRNFEGYLDSVRAESDIDRLATDRPKTGVFLERYAVNPLNGERLPIWASDYVLADYGHGAIMAVPAHDQRDLDFARAFELPVRVVVDTNAPVTGVIPVIPTDADGNAIEPDDLPPLDPASTGVALTGEGRLINSGPLDGLSKSNAIRRAIEILDERGTGRAAKNFRLRDWLISRQRFWGTPIPIIHCADCGEVPVPESELPVRLPDAAGLDLKPKGTSPLGAAEAWVNVTCPNCGGAAKRDSDTMDTFVDSSWYYLRYLNANDDTRAFDPAEAEKWAPVDQYVGGVEHAILHLLYSRFITKVLFDLGYLRFTEPFTSLLNQGMVLMDGSKMSKSKGNLVEFASELAAHGTDALRVTLAFAGPPEDDIDWADVSPVGSAKFLARAWRIAHDVTSAPEVDWSTGDRALRRASHRLLADAPGLAESYKFNVIVARLMELVNLTRKAIDQGPGPADAAVREAAEVTAMVLDLFAPFTAEDMWQRLGYEPSVALVPWRKADPALLVEDQVTAIVQVDGKVRDRLEVSPKVSGEELERLARDSAAVARAIGEREIVNVIVRAPKLVNIATRG</sequence>
<dbReference type="Gene3D" id="3.90.740.10">
    <property type="entry name" value="Valyl/Leucyl/Isoleucyl-tRNA synthetase, editing domain"/>
    <property type="match status" value="1"/>
</dbReference>
<name>A0ABY4AR26_9MICO</name>
<dbReference type="GO" id="GO:0004823">
    <property type="term" value="F:leucine-tRNA ligase activity"/>
    <property type="evidence" value="ECO:0007669"/>
    <property type="project" value="UniProtKB-EC"/>
</dbReference>
<dbReference type="InterPro" id="IPR009008">
    <property type="entry name" value="Val/Leu/Ile-tRNA-synth_edit"/>
</dbReference>
<feature type="short sequence motif" description="'HIGH' region" evidence="9">
    <location>
        <begin position="54"/>
        <end position="64"/>
    </location>
</feature>
<evidence type="ECO:0000256" key="1">
    <source>
        <dbReference type="ARBA" id="ARBA00005594"/>
    </source>
</evidence>
<gene>
    <name evidence="9 15" type="primary">leuS</name>
    <name evidence="15" type="ORF">MTP13_15060</name>
</gene>
<evidence type="ECO:0000259" key="11">
    <source>
        <dbReference type="Pfam" id="PF00133"/>
    </source>
</evidence>
<dbReference type="Gene3D" id="1.10.730.10">
    <property type="entry name" value="Isoleucyl-tRNA Synthetase, Domain 1"/>
    <property type="match status" value="1"/>
</dbReference>
<organism evidence="15 16">
    <name type="scientific">Agromyces soli</name>
    <dbReference type="NCBI Taxonomy" id="659012"/>
    <lineage>
        <taxon>Bacteria</taxon>
        <taxon>Bacillati</taxon>
        <taxon>Actinomycetota</taxon>
        <taxon>Actinomycetes</taxon>
        <taxon>Micrococcales</taxon>
        <taxon>Microbacteriaceae</taxon>
        <taxon>Agromyces</taxon>
    </lineage>
</organism>
<evidence type="ECO:0000259" key="12">
    <source>
        <dbReference type="Pfam" id="PF08264"/>
    </source>
</evidence>
<feature type="short sequence motif" description="'KMSKS' region" evidence="9">
    <location>
        <begin position="622"/>
        <end position="626"/>
    </location>
</feature>
<comment type="similarity">
    <text evidence="1 9 10">Belongs to the class-I aminoacyl-tRNA synthetase family.</text>
</comment>
<accession>A0ABY4AR26</accession>
<evidence type="ECO:0000259" key="14">
    <source>
        <dbReference type="Pfam" id="PF13603"/>
    </source>
</evidence>